<evidence type="ECO:0000259" key="1">
    <source>
        <dbReference type="Pfam" id="PF14280"/>
    </source>
</evidence>
<evidence type="ECO:0000313" key="3">
    <source>
        <dbReference type="Proteomes" id="UP000269412"/>
    </source>
</evidence>
<protein>
    <submittedName>
        <fullName evidence="2">Uncharacterized protein DUF4365</fullName>
    </submittedName>
</protein>
<evidence type="ECO:0000313" key="2">
    <source>
        <dbReference type="EMBL" id="RKR06442.1"/>
    </source>
</evidence>
<comment type="caution">
    <text evidence="2">The sequence shown here is derived from an EMBL/GenBank/DDBJ whole genome shotgun (WGS) entry which is preliminary data.</text>
</comment>
<dbReference type="InterPro" id="IPR025375">
    <property type="entry name" value="DUF4365"/>
</dbReference>
<name>A0A495DS71_9FLAO</name>
<dbReference type="EMBL" id="RBIQ01000015">
    <property type="protein sequence ID" value="RKR06442.1"/>
    <property type="molecule type" value="Genomic_DNA"/>
</dbReference>
<sequence length="322" mass="37612">MIRDTRPQDSTGMSISEIITQGKAKHGWQPYSHINDNGVDAMIILRKNAIDTGEIMFAQVKCGTGSGYFKETKKRPAHFGVNVGEDYIKNHRDKWDRLSTPIILIYVDYHSHKAWWTDLKDEKSYTDENKSIILVPKKQRFGKHSFGEFKNLKGRIFVSKEIKSLESTNEDFNYLKLENSIKTNAKNFYSDWSKSDISERLHPELGEVIVSRIGWRHLTRNDRKINRIVNSLSLLGVAKKIINSTNKCYQIKQLEKVTLKDGTYLITDYLALKRKVVFPFRQDSLIQVILKRKRKLNPKEDKIESKIWFYSVYEPLAKKKNH</sequence>
<keyword evidence="3" id="KW-1185">Reference proteome</keyword>
<dbReference type="OrthoDB" id="7058312at2"/>
<dbReference type="Pfam" id="PF14280">
    <property type="entry name" value="DUF4365"/>
    <property type="match status" value="1"/>
</dbReference>
<gene>
    <name evidence="2" type="ORF">CLV91_3402</name>
</gene>
<dbReference type="AlphaFoldDB" id="A0A495DS71"/>
<reference evidence="2 3" key="1">
    <citation type="submission" date="2018-10" db="EMBL/GenBank/DDBJ databases">
        <title>Genomic Encyclopedia of Archaeal and Bacterial Type Strains, Phase II (KMG-II): from individual species to whole genera.</title>
        <authorList>
            <person name="Goeker M."/>
        </authorList>
    </citation>
    <scope>NUCLEOTIDE SEQUENCE [LARGE SCALE GENOMIC DNA]</scope>
    <source>
        <strain evidence="2 3">DSM 25230</strain>
    </source>
</reference>
<feature type="domain" description="DUF4365" evidence="1">
    <location>
        <begin position="32"/>
        <end position="148"/>
    </location>
</feature>
<proteinExistence type="predicted"/>
<organism evidence="2 3">
    <name type="scientific">Maribacter vaceletii</name>
    <dbReference type="NCBI Taxonomy" id="1206816"/>
    <lineage>
        <taxon>Bacteria</taxon>
        <taxon>Pseudomonadati</taxon>
        <taxon>Bacteroidota</taxon>
        <taxon>Flavobacteriia</taxon>
        <taxon>Flavobacteriales</taxon>
        <taxon>Flavobacteriaceae</taxon>
        <taxon>Maribacter</taxon>
    </lineage>
</organism>
<accession>A0A495DS71</accession>
<dbReference type="Proteomes" id="UP000269412">
    <property type="component" value="Unassembled WGS sequence"/>
</dbReference>
<dbReference type="RefSeq" id="WP_121069384.1">
    <property type="nucleotide sequence ID" value="NZ_RBIQ01000015.1"/>
</dbReference>